<evidence type="ECO:0000256" key="5">
    <source>
        <dbReference type="ARBA" id="ARBA00022475"/>
    </source>
</evidence>
<evidence type="ECO:0000256" key="9">
    <source>
        <dbReference type="ARBA" id="ARBA00022777"/>
    </source>
</evidence>
<dbReference type="Gene3D" id="1.10.287.130">
    <property type="match status" value="1"/>
</dbReference>
<feature type="transmembrane region" description="Helical" evidence="15">
    <location>
        <begin position="292"/>
        <end position="312"/>
    </location>
</feature>
<dbReference type="EMBL" id="JACOPR010000014">
    <property type="protein sequence ID" value="MBC5731999.1"/>
    <property type="molecule type" value="Genomic_DNA"/>
</dbReference>
<comment type="catalytic activity">
    <reaction evidence="1">
        <text>ATP + protein L-histidine = ADP + protein N-phospho-L-histidine.</text>
        <dbReference type="EC" id="2.7.13.3"/>
    </reaction>
</comment>
<proteinExistence type="predicted"/>
<evidence type="ECO:0000256" key="2">
    <source>
        <dbReference type="ARBA" id="ARBA00004651"/>
    </source>
</evidence>
<evidence type="ECO:0000256" key="15">
    <source>
        <dbReference type="SAM" id="Phobius"/>
    </source>
</evidence>
<dbReference type="SUPFAM" id="SSF55874">
    <property type="entry name" value="ATPase domain of HSP90 chaperone/DNA topoisomerase II/histidine kinase"/>
    <property type="match status" value="1"/>
</dbReference>
<evidence type="ECO:0000256" key="7">
    <source>
        <dbReference type="ARBA" id="ARBA00022679"/>
    </source>
</evidence>
<gene>
    <name evidence="18" type="ORF">H8S34_14360</name>
</gene>
<dbReference type="CDD" id="cd00082">
    <property type="entry name" value="HisKA"/>
    <property type="match status" value="1"/>
</dbReference>
<comment type="subcellular location">
    <subcellularLocation>
        <location evidence="2">Cell membrane</location>
        <topology evidence="2">Multi-pass membrane protein</topology>
    </subcellularLocation>
</comment>
<dbReference type="InterPro" id="IPR036097">
    <property type="entry name" value="HisK_dim/P_sf"/>
</dbReference>
<evidence type="ECO:0000259" key="17">
    <source>
        <dbReference type="PROSITE" id="PS50110"/>
    </source>
</evidence>
<dbReference type="InterPro" id="IPR036890">
    <property type="entry name" value="HATPase_C_sf"/>
</dbReference>
<evidence type="ECO:0000256" key="14">
    <source>
        <dbReference type="PROSITE-ProRule" id="PRU00169"/>
    </source>
</evidence>
<dbReference type="SUPFAM" id="SSF47384">
    <property type="entry name" value="Homodimeric domain of signal transducing histidine kinase"/>
    <property type="match status" value="1"/>
</dbReference>
<dbReference type="CDD" id="cd17546">
    <property type="entry name" value="REC_hyHK_CKI1_RcsC-like"/>
    <property type="match status" value="1"/>
</dbReference>
<evidence type="ECO:0000313" key="18">
    <source>
        <dbReference type="EMBL" id="MBC5731999.1"/>
    </source>
</evidence>
<feature type="modified residue" description="4-aspartylphosphate" evidence="14">
    <location>
        <position position="776"/>
    </location>
</feature>
<dbReference type="RefSeq" id="WP_186964371.1">
    <property type="nucleotide sequence ID" value="NZ_JACOPR010000014.1"/>
</dbReference>
<keyword evidence="19" id="KW-1185">Reference proteome</keyword>
<dbReference type="SUPFAM" id="SSF103190">
    <property type="entry name" value="Sensory domain-like"/>
    <property type="match status" value="1"/>
</dbReference>
<evidence type="ECO:0000256" key="1">
    <source>
        <dbReference type="ARBA" id="ARBA00000085"/>
    </source>
</evidence>
<evidence type="ECO:0000259" key="16">
    <source>
        <dbReference type="PROSITE" id="PS50109"/>
    </source>
</evidence>
<protein>
    <recommendedName>
        <fullName evidence="4">Stage 0 sporulation protein A homolog</fullName>
        <ecNumber evidence="3">2.7.13.3</ecNumber>
    </recommendedName>
</protein>
<dbReference type="SUPFAM" id="SSF52172">
    <property type="entry name" value="CheY-like"/>
    <property type="match status" value="1"/>
</dbReference>
<accession>A0ABR7HWV9</accession>
<keyword evidence="12 15" id="KW-0472">Membrane</keyword>
<dbReference type="EC" id="2.7.13.3" evidence="3"/>
<dbReference type="Pfam" id="PF02518">
    <property type="entry name" value="HATPase_c"/>
    <property type="match status" value="1"/>
</dbReference>
<dbReference type="InterPro" id="IPR033479">
    <property type="entry name" value="dCache_1"/>
</dbReference>
<evidence type="ECO:0000256" key="11">
    <source>
        <dbReference type="ARBA" id="ARBA00023012"/>
    </source>
</evidence>
<keyword evidence="11" id="KW-0902">Two-component regulatory system</keyword>
<dbReference type="Gene3D" id="3.30.450.20">
    <property type="entry name" value="PAS domain"/>
    <property type="match status" value="2"/>
</dbReference>
<evidence type="ECO:0000256" key="12">
    <source>
        <dbReference type="ARBA" id="ARBA00023136"/>
    </source>
</evidence>
<dbReference type="Proteomes" id="UP000660021">
    <property type="component" value="Unassembled WGS sequence"/>
</dbReference>
<dbReference type="PROSITE" id="PS50109">
    <property type="entry name" value="HIS_KIN"/>
    <property type="match status" value="1"/>
</dbReference>
<reference evidence="18 19" key="1">
    <citation type="submission" date="2020-08" db="EMBL/GenBank/DDBJ databases">
        <title>Genome public.</title>
        <authorList>
            <person name="Liu C."/>
            <person name="Sun Q."/>
        </authorList>
    </citation>
    <scope>NUCLEOTIDE SEQUENCE [LARGE SCALE GENOMIC DNA]</scope>
    <source>
        <strain evidence="18 19">New-38</strain>
    </source>
</reference>
<evidence type="ECO:0000256" key="10">
    <source>
        <dbReference type="ARBA" id="ARBA00022989"/>
    </source>
</evidence>
<organism evidence="18 19">
    <name type="scientific">Pseudoflavonifractor hominis</name>
    <dbReference type="NCBI Taxonomy" id="2763059"/>
    <lineage>
        <taxon>Bacteria</taxon>
        <taxon>Bacillati</taxon>
        <taxon>Bacillota</taxon>
        <taxon>Clostridia</taxon>
        <taxon>Eubacteriales</taxon>
        <taxon>Oscillospiraceae</taxon>
        <taxon>Pseudoflavonifractor</taxon>
    </lineage>
</organism>
<dbReference type="Pfam" id="PF00072">
    <property type="entry name" value="Response_reg"/>
    <property type="match status" value="1"/>
</dbReference>
<dbReference type="SMART" id="SM00387">
    <property type="entry name" value="HATPase_c"/>
    <property type="match status" value="1"/>
</dbReference>
<feature type="domain" description="Response regulatory" evidence="17">
    <location>
        <begin position="724"/>
        <end position="845"/>
    </location>
</feature>
<keyword evidence="7" id="KW-0808">Transferase</keyword>
<dbReference type="Gene3D" id="3.40.50.2300">
    <property type="match status" value="1"/>
</dbReference>
<dbReference type="PROSITE" id="PS50110">
    <property type="entry name" value="RESPONSE_REGULATORY"/>
    <property type="match status" value="1"/>
</dbReference>
<keyword evidence="10 15" id="KW-1133">Transmembrane helix</keyword>
<evidence type="ECO:0000256" key="4">
    <source>
        <dbReference type="ARBA" id="ARBA00018672"/>
    </source>
</evidence>
<keyword evidence="5" id="KW-1003">Cell membrane</keyword>
<dbReference type="PRINTS" id="PR00344">
    <property type="entry name" value="BCTRLSENSOR"/>
</dbReference>
<comment type="function">
    <text evidence="13">May play the central regulatory role in sporulation. It may be an element of the effector pathway responsible for the activation of sporulation genes in response to nutritional stress. Spo0A may act in concert with spo0H (a sigma factor) to control the expression of some genes that are critical to the sporulation process.</text>
</comment>
<evidence type="ECO:0000313" key="19">
    <source>
        <dbReference type="Proteomes" id="UP000660021"/>
    </source>
</evidence>
<dbReference type="InterPro" id="IPR029151">
    <property type="entry name" value="Sensor-like_sf"/>
</dbReference>
<evidence type="ECO:0000256" key="6">
    <source>
        <dbReference type="ARBA" id="ARBA00022553"/>
    </source>
</evidence>
<keyword evidence="9" id="KW-0418">Kinase</keyword>
<keyword evidence="6 14" id="KW-0597">Phosphoprotein</keyword>
<dbReference type="SMART" id="SM00388">
    <property type="entry name" value="HisKA"/>
    <property type="match status" value="1"/>
</dbReference>
<dbReference type="InterPro" id="IPR001789">
    <property type="entry name" value="Sig_transdc_resp-reg_receiver"/>
</dbReference>
<dbReference type="Pfam" id="PF00512">
    <property type="entry name" value="HisKA"/>
    <property type="match status" value="1"/>
</dbReference>
<evidence type="ECO:0000256" key="13">
    <source>
        <dbReference type="ARBA" id="ARBA00024867"/>
    </source>
</evidence>
<evidence type="ECO:0000256" key="3">
    <source>
        <dbReference type="ARBA" id="ARBA00012438"/>
    </source>
</evidence>
<dbReference type="InterPro" id="IPR005467">
    <property type="entry name" value="His_kinase_dom"/>
</dbReference>
<dbReference type="Pfam" id="PF02743">
    <property type="entry name" value="dCache_1"/>
    <property type="match status" value="1"/>
</dbReference>
<comment type="caution">
    <text evidence="18">The sequence shown here is derived from an EMBL/GenBank/DDBJ whole genome shotgun (WGS) entry which is preliminary data.</text>
</comment>
<dbReference type="PANTHER" id="PTHR43047:SF66">
    <property type="entry name" value="HISKA"/>
    <property type="match status" value="1"/>
</dbReference>
<dbReference type="InterPro" id="IPR003594">
    <property type="entry name" value="HATPase_dom"/>
</dbReference>
<dbReference type="InterPro" id="IPR004358">
    <property type="entry name" value="Sig_transdc_His_kin-like_C"/>
</dbReference>
<dbReference type="CDD" id="cd18773">
    <property type="entry name" value="PDC1_HK_sensor"/>
    <property type="match status" value="1"/>
</dbReference>
<keyword evidence="8 15" id="KW-0812">Transmembrane</keyword>
<feature type="domain" description="Histidine kinase" evidence="16">
    <location>
        <begin position="477"/>
        <end position="698"/>
    </location>
</feature>
<dbReference type="PANTHER" id="PTHR43047">
    <property type="entry name" value="TWO-COMPONENT HISTIDINE PROTEIN KINASE"/>
    <property type="match status" value="1"/>
</dbReference>
<dbReference type="SMART" id="SM00448">
    <property type="entry name" value="REC"/>
    <property type="match status" value="1"/>
</dbReference>
<evidence type="ECO:0000256" key="8">
    <source>
        <dbReference type="ARBA" id="ARBA00022692"/>
    </source>
</evidence>
<dbReference type="Gene3D" id="3.30.565.10">
    <property type="entry name" value="Histidine kinase-like ATPase, C-terminal domain"/>
    <property type="match status" value="1"/>
</dbReference>
<sequence>MKRNGGKSVHSSGPKSIWKQMRFNLLVVTAFAVSAVLGLTLLQDTLLENSQNVGQSLAQSYSVEEERNITVFEMLMEFGTEYLDQQLQENASHESVQHWMSGFFDTVRNMFGTAVIDPYAVVDGEIIAANYWEGDETYDVNQTEWYQKAIAADGAIAFTDAYMDAITGRSVITIAKKCSNSNDVMAFDIFPENFQVAVNPQNLPEGSSYYLCDTKGTLLYAHTEMPSDSEEMQEYIKRLFDQIQTGEMADPEDFIYDVQGAKRGVYYTTAPNGWMSIITVPFSTILGDLQTFTIWFLLLLIVLLLIVVGMSAREYVLNRRIERTNETVRVLGNSYYAIYRVNVEQETYDMIKGSDYIRGCLPQQGAYTDLLHQLSSVIESGTYQEFQDSFSIENIRSLMLRRVRNFGGDFRRVFDQELRWVQVQMLFDESLNRGEVVLCFREIDAEKQRQLQQMQLLQDSLEAARKSEQSQKNFFSSVSHEMRTPLNAILGLTELAGKYVKDAERIQDYLDKIETSSRQLLGLINDILELSRMEQGRMTLDRHSFNLRTCVAGCAEVFRPQAEKEKKKFEIAIDLREEQVYGDSFRVGQILNNLLSNAFKFSGEGDSISVSVRQIDHQKHAKYQIRVSDTGAGMSKEFLERIYIPYERETRFGAKHILGTGLGMPIVKSLVSQMGGEIVVESALGEGTTFTVTLPLEVAQEEPEVAEKKASHSAGTADGLQGKHILLAEDNAINMEIATELLHMHDMSVTQAWNGREAVECFRNSPPFGFDAILMDMQMPEMGGCEAARMIRSLDRPDALEVPILAVTANAFAEDIAATVDAGMNAHISKPIDFEILSTTLRDLIQIREEQHKE</sequence>
<dbReference type="InterPro" id="IPR003661">
    <property type="entry name" value="HisK_dim/P_dom"/>
</dbReference>
<name>A0ABR7HWV9_9FIRM</name>
<dbReference type="InterPro" id="IPR011006">
    <property type="entry name" value="CheY-like_superfamily"/>
</dbReference>